<dbReference type="Gene3D" id="1.10.287.950">
    <property type="entry name" value="Methyl-accepting chemotaxis protein"/>
    <property type="match status" value="1"/>
</dbReference>
<dbReference type="Pfam" id="PF00015">
    <property type="entry name" value="MCPsignal"/>
    <property type="match status" value="1"/>
</dbReference>
<protein>
    <submittedName>
        <fullName evidence="12">Methyl-accepting chemotaxis protein</fullName>
    </submittedName>
</protein>
<gene>
    <name evidence="12" type="ORF">U9M73_11955</name>
</gene>
<dbReference type="PROSITE" id="PS50111">
    <property type="entry name" value="CHEMOTAXIS_TRANSDUC_2"/>
    <property type="match status" value="1"/>
</dbReference>
<feature type="transmembrane region" description="Helical" evidence="9">
    <location>
        <begin position="153"/>
        <end position="173"/>
    </location>
</feature>
<feature type="domain" description="HAMP" evidence="11">
    <location>
        <begin position="173"/>
        <end position="226"/>
    </location>
</feature>
<reference evidence="12 13" key="1">
    <citation type="submission" date="2023-12" db="EMBL/GenBank/DDBJ databases">
        <title>Whole genome sequencing of Paenibacillus phoenicis isolated from the Phoenix Mars Lander spacecraft assembly facility.</title>
        <authorList>
            <person name="Garcia A."/>
            <person name="Venkateswaran K."/>
        </authorList>
    </citation>
    <scope>NUCLEOTIDE SEQUENCE [LARGE SCALE GENOMIC DNA]</scope>
    <source>
        <strain evidence="12 13">3PO2SA</strain>
    </source>
</reference>
<dbReference type="PANTHER" id="PTHR32089">
    <property type="entry name" value="METHYL-ACCEPTING CHEMOTAXIS PROTEIN MCPB"/>
    <property type="match status" value="1"/>
</dbReference>
<organism evidence="12 13">
    <name type="scientific">Paenibacillus phoenicis</name>
    <dbReference type="NCBI Taxonomy" id="554117"/>
    <lineage>
        <taxon>Bacteria</taxon>
        <taxon>Bacillati</taxon>
        <taxon>Bacillota</taxon>
        <taxon>Bacilli</taxon>
        <taxon>Bacillales</taxon>
        <taxon>Paenibacillaceae</taxon>
        <taxon>Paenibacillus</taxon>
    </lineage>
</organism>
<evidence type="ECO:0000259" key="10">
    <source>
        <dbReference type="PROSITE" id="PS50111"/>
    </source>
</evidence>
<dbReference type="RefSeq" id="WP_323077430.1">
    <property type="nucleotide sequence ID" value="NZ_CBCSKM010000018.1"/>
</dbReference>
<evidence type="ECO:0000256" key="8">
    <source>
        <dbReference type="PROSITE-ProRule" id="PRU00284"/>
    </source>
</evidence>
<evidence type="ECO:0000256" key="2">
    <source>
        <dbReference type="ARBA" id="ARBA00022475"/>
    </source>
</evidence>
<dbReference type="CDD" id="cd11386">
    <property type="entry name" value="MCP_signal"/>
    <property type="match status" value="1"/>
</dbReference>
<dbReference type="SMART" id="SM00304">
    <property type="entry name" value="HAMP"/>
    <property type="match status" value="1"/>
</dbReference>
<comment type="similarity">
    <text evidence="7">Belongs to the methyl-accepting chemotaxis (MCP) protein family.</text>
</comment>
<dbReference type="PANTHER" id="PTHR32089:SF112">
    <property type="entry name" value="LYSOZYME-LIKE PROTEIN-RELATED"/>
    <property type="match status" value="1"/>
</dbReference>
<dbReference type="InterPro" id="IPR003660">
    <property type="entry name" value="HAMP_dom"/>
</dbReference>
<proteinExistence type="inferred from homology"/>
<comment type="subcellular location">
    <subcellularLocation>
        <location evidence="1">Cell membrane</location>
        <topology evidence="1">Multi-pass membrane protein</topology>
    </subcellularLocation>
</comment>
<evidence type="ECO:0000259" key="11">
    <source>
        <dbReference type="PROSITE" id="PS50885"/>
    </source>
</evidence>
<evidence type="ECO:0000313" key="12">
    <source>
        <dbReference type="EMBL" id="MEA3570714.1"/>
    </source>
</evidence>
<dbReference type="Pfam" id="PF00672">
    <property type="entry name" value="HAMP"/>
    <property type="match status" value="1"/>
</dbReference>
<dbReference type="EMBL" id="JAYERP010000001">
    <property type="protein sequence ID" value="MEA3570714.1"/>
    <property type="molecule type" value="Genomic_DNA"/>
</dbReference>
<keyword evidence="3 9" id="KW-0812">Transmembrane</keyword>
<evidence type="ECO:0000256" key="7">
    <source>
        <dbReference type="ARBA" id="ARBA00029447"/>
    </source>
</evidence>
<dbReference type="InterPro" id="IPR004089">
    <property type="entry name" value="MCPsignal_dom"/>
</dbReference>
<sequence length="531" mass="58389">MMMKNEVTHLAEKKLATNEAMAKALLNEKYPGEWEIKNAKLYKGETLMENNSQAVESINKLTGDSIVIFKGKISIATADDSMANNESMSSLETEVQKMVLEKGEAYLGSSHNGEELSLYEPIRNKQGNVIGAFHVSMPKEMYEHASQNFRKSMIWFAIIGLLVSLIVAAYLSVRFVRPILWMTHLMEKVSVGDLRVDLLVSKSRDELGKLASGVNQMIRGLQEMVHSVKEVSIGVHHSSLSVDQKTKQIAEIALDVNSNVIQVESGALKQAQGMTSSANAMEDISENIQHIAKTTSIVALTSSEMLEHADRGNQSIQTAVEEIHQLNETTRLMAESINELYQMSDNVSSIAGMITEISSQTHLLALNAAIEAARAGENGRGFTVVADEVKKLAEQSESSSHEIRSLIDAVQTKTSDAAERVKLGLEQLDRGIKVLQEAGQAFNKIVNSAEVVAKQNQEISMATQEISAGTEEIAASFQTVSSIANDTVKNVQYIMEASHSQVKRTEDISKTSAQMLETIEKMRKEVNQFQV</sequence>
<keyword evidence="4 9" id="KW-1133">Transmembrane helix</keyword>
<accession>A0ABU5PLB6</accession>
<dbReference type="SMART" id="SM00283">
    <property type="entry name" value="MA"/>
    <property type="match status" value="1"/>
</dbReference>
<name>A0ABU5PLB6_9BACL</name>
<keyword evidence="6 8" id="KW-0807">Transducer</keyword>
<feature type="domain" description="Methyl-accepting transducer" evidence="10">
    <location>
        <begin position="245"/>
        <end position="481"/>
    </location>
</feature>
<evidence type="ECO:0000256" key="3">
    <source>
        <dbReference type="ARBA" id="ARBA00022692"/>
    </source>
</evidence>
<dbReference type="SUPFAM" id="SSF58104">
    <property type="entry name" value="Methyl-accepting chemotaxis protein (MCP) signaling domain"/>
    <property type="match status" value="1"/>
</dbReference>
<dbReference type="CDD" id="cd06225">
    <property type="entry name" value="HAMP"/>
    <property type="match status" value="1"/>
</dbReference>
<evidence type="ECO:0000256" key="5">
    <source>
        <dbReference type="ARBA" id="ARBA00023136"/>
    </source>
</evidence>
<evidence type="ECO:0000256" key="9">
    <source>
        <dbReference type="SAM" id="Phobius"/>
    </source>
</evidence>
<evidence type="ECO:0000256" key="4">
    <source>
        <dbReference type="ARBA" id="ARBA00022989"/>
    </source>
</evidence>
<evidence type="ECO:0000313" key="13">
    <source>
        <dbReference type="Proteomes" id="UP001292216"/>
    </source>
</evidence>
<keyword evidence="5 9" id="KW-0472">Membrane</keyword>
<dbReference type="PROSITE" id="PS50885">
    <property type="entry name" value="HAMP"/>
    <property type="match status" value="1"/>
</dbReference>
<evidence type="ECO:0000256" key="1">
    <source>
        <dbReference type="ARBA" id="ARBA00004651"/>
    </source>
</evidence>
<dbReference type="Proteomes" id="UP001292216">
    <property type="component" value="Unassembled WGS sequence"/>
</dbReference>
<keyword evidence="13" id="KW-1185">Reference proteome</keyword>
<dbReference type="Gene3D" id="6.10.340.10">
    <property type="match status" value="1"/>
</dbReference>
<comment type="caution">
    <text evidence="12">The sequence shown here is derived from an EMBL/GenBank/DDBJ whole genome shotgun (WGS) entry which is preliminary data.</text>
</comment>
<keyword evidence="2" id="KW-1003">Cell membrane</keyword>
<evidence type="ECO:0000256" key="6">
    <source>
        <dbReference type="ARBA" id="ARBA00023224"/>
    </source>
</evidence>
<dbReference type="Pfam" id="PF17202">
    <property type="entry name" value="sCache_3_3"/>
    <property type="match status" value="1"/>
</dbReference>
<dbReference type="InterPro" id="IPR033463">
    <property type="entry name" value="sCache_3"/>
</dbReference>